<protein>
    <submittedName>
        <fullName evidence="2">Crp/Fnr family transcriptional regulator</fullName>
    </submittedName>
</protein>
<dbReference type="InterPro" id="IPR018490">
    <property type="entry name" value="cNMP-bd_dom_sf"/>
</dbReference>
<reference evidence="3" key="2">
    <citation type="submission" date="2015-09" db="EMBL/GenBank/DDBJ databases">
        <title>Draft genome sequence of a multidrug-resistant Chryseobacterium indologenes isolate from Malaysia.</title>
        <authorList>
            <person name="Yu C.Y."/>
            <person name="Ang G.Y."/>
            <person name="Chan K.-G."/>
        </authorList>
    </citation>
    <scope>NUCLEOTIDE SEQUENCE [LARGE SCALE GENOMIC DNA]</scope>
    <source>
        <strain evidence="3">CI_885</strain>
    </source>
</reference>
<evidence type="ECO:0000313" key="3">
    <source>
        <dbReference type="Proteomes" id="UP000037953"/>
    </source>
</evidence>
<dbReference type="Pfam" id="PF00027">
    <property type="entry name" value="cNMP_binding"/>
    <property type="match status" value="1"/>
</dbReference>
<dbReference type="SUPFAM" id="SSF51206">
    <property type="entry name" value="cAMP-binding domain-like"/>
    <property type="match status" value="1"/>
</dbReference>
<dbReference type="Proteomes" id="UP000037953">
    <property type="component" value="Unassembled WGS sequence"/>
</dbReference>
<dbReference type="PROSITE" id="PS50042">
    <property type="entry name" value="CNMP_BINDING_3"/>
    <property type="match status" value="1"/>
</dbReference>
<dbReference type="OrthoDB" id="792939at2"/>
<dbReference type="EMBL" id="LJOD01000002">
    <property type="protein sequence ID" value="KPE52418.1"/>
    <property type="molecule type" value="Genomic_DNA"/>
</dbReference>
<gene>
    <name evidence="2" type="ORF">AOB46_05995</name>
</gene>
<feature type="domain" description="Cyclic nucleotide-binding" evidence="1">
    <location>
        <begin position="13"/>
        <end position="99"/>
    </location>
</feature>
<dbReference type="InterPro" id="IPR014710">
    <property type="entry name" value="RmlC-like_jellyroll"/>
</dbReference>
<dbReference type="InterPro" id="IPR000595">
    <property type="entry name" value="cNMP-bd_dom"/>
</dbReference>
<reference evidence="2 3" key="1">
    <citation type="journal article" date="2015" name="Genom Data">
        <title>Draft genome sequence of a multidrug-resistant Chryseobacterium indologenes isolate from Malaysia.</title>
        <authorList>
            <person name="Yu C.Y."/>
            <person name="Ang G.Y."/>
            <person name="Cheng H.J."/>
            <person name="Cheong Y.M."/>
            <person name="Yin W.F."/>
            <person name="Chan K.G."/>
        </authorList>
    </citation>
    <scope>NUCLEOTIDE SEQUENCE [LARGE SCALE GENOMIC DNA]</scope>
    <source>
        <strain evidence="2 3">CI_885</strain>
    </source>
</reference>
<dbReference type="PATRIC" id="fig|253.9.peg.2515"/>
<proteinExistence type="predicted"/>
<dbReference type="Gene3D" id="2.60.120.10">
    <property type="entry name" value="Jelly Rolls"/>
    <property type="match status" value="1"/>
</dbReference>
<accession>A0A0N1KUF7</accession>
<evidence type="ECO:0000259" key="1">
    <source>
        <dbReference type="PROSITE" id="PS50042"/>
    </source>
</evidence>
<organism evidence="2 3">
    <name type="scientific">Chryseobacterium indologenes</name>
    <name type="common">Flavobacterium indologenes</name>
    <dbReference type="NCBI Taxonomy" id="253"/>
    <lineage>
        <taxon>Bacteria</taxon>
        <taxon>Pseudomonadati</taxon>
        <taxon>Bacteroidota</taxon>
        <taxon>Flavobacteriia</taxon>
        <taxon>Flavobacteriales</taxon>
        <taxon>Weeksellaceae</taxon>
        <taxon>Chryseobacterium group</taxon>
        <taxon>Chryseobacterium</taxon>
    </lineage>
</organism>
<comment type="caution">
    <text evidence="2">The sequence shown here is derived from an EMBL/GenBank/DDBJ whole genome shotgun (WGS) entry which is preliminary data.</text>
</comment>
<dbReference type="RefSeq" id="WP_062697277.1">
    <property type="nucleotide sequence ID" value="NZ_LJOD01000002.1"/>
</dbReference>
<name>A0A0N1KUF7_CHRID</name>
<sequence length="172" mass="20395">MVEKLLHSGLRWEKKEFRRNEFLKISGSTDTQIYFVEKGSIRIFMTDENEERIIRFGYTGNIIVSLDSFLSGKPSEFYIQAIKKTTVRIASKKDFYEFIYADEEHLKFWISVLEDLVIQQIEREKDLLIHSPGERYARVLNRSPKLFQEIPGKYIANYLRMSPETLSRLKKS</sequence>
<dbReference type="AlphaFoldDB" id="A0A0N1KUF7"/>
<evidence type="ECO:0000313" key="2">
    <source>
        <dbReference type="EMBL" id="KPE52418.1"/>
    </source>
</evidence>